<dbReference type="AlphaFoldDB" id="A0A811P0T2"/>
<feature type="compositionally biased region" description="Polar residues" evidence="6">
    <location>
        <begin position="82"/>
        <end position="92"/>
    </location>
</feature>
<accession>A0A811P0T2</accession>
<dbReference type="GO" id="GO:0003677">
    <property type="term" value="F:DNA binding"/>
    <property type="evidence" value="ECO:0007669"/>
    <property type="project" value="UniProtKB-KW"/>
</dbReference>
<keyword evidence="9" id="KW-1185">Reference proteome</keyword>
<evidence type="ECO:0000313" key="9">
    <source>
        <dbReference type="Proteomes" id="UP000604825"/>
    </source>
</evidence>
<evidence type="ECO:0000256" key="4">
    <source>
        <dbReference type="ARBA" id="ARBA00022833"/>
    </source>
</evidence>
<evidence type="ECO:0000259" key="7">
    <source>
        <dbReference type="Pfam" id="PF08646"/>
    </source>
</evidence>
<feature type="compositionally biased region" description="Low complexity" evidence="6">
    <location>
        <begin position="194"/>
        <end position="203"/>
    </location>
</feature>
<evidence type="ECO:0000256" key="6">
    <source>
        <dbReference type="SAM" id="MobiDB-lite"/>
    </source>
</evidence>
<gene>
    <name evidence="8" type="ORF">NCGR_LOCUS25520</name>
</gene>
<dbReference type="InterPro" id="IPR013955">
    <property type="entry name" value="Rep_factor-A_C"/>
</dbReference>
<dbReference type="OrthoDB" id="1751331at2759"/>
<dbReference type="CDD" id="cd04476">
    <property type="entry name" value="RPA1_DBD_C"/>
    <property type="match status" value="1"/>
</dbReference>
<dbReference type="InterPro" id="IPR047192">
    <property type="entry name" value="Euk_RPA1_DBD_C"/>
</dbReference>
<evidence type="ECO:0000256" key="2">
    <source>
        <dbReference type="ARBA" id="ARBA00022723"/>
    </source>
</evidence>
<name>A0A811P0T2_9POAL</name>
<keyword evidence="3" id="KW-0863">Zinc-finger</keyword>
<feature type="compositionally biased region" description="Low complexity" evidence="6">
    <location>
        <begin position="39"/>
        <end position="55"/>
    </location>
</feature>
<protein>
    <recommendedName>
        <fullName evidence="7">Replication factor A C-terminal domain-containing protein</fullName>
    </recommendedName>
</protein>
<dbReference type="GO" id="GO:0008270">
    <property type="term" value="F:zinc ion binding"/>
    <property type="evidence" value="ECO:0007669"/>
    <property type="project" value="UniProtKB-KW"/>
</dbReference>
<comment type="caution">
    <text evidence="8">The sequence shown here is derived from an EMBL/GenBank/DDBJ whole genome shotgun (WGS) entry which is preliminary data.</text>
</comment>
<dbReference type="Gene3D" id="2.40.50.140">
    <property type="entry name" value="Nucleic acid-binding proteins"/>
    <property type="match status" value="2"/>
</dbReference>
<dbReference type="Proteomes" id="UP000604825">
    <property type="component" value="Unassembled WGS sequence"/>
</dbReference>
<dbReference type="Pfam" id="PF08646">
    <property type="entry name" value="Rep_fac-A_C"/>
    <property type="match status" value="1"/>
</dbReference>
<sequence>MGGAGARGRRASPRRDTQALQRAERVVRSAICRVDPANASVVTAPTPSATSSAAPAPAPAPAPSAVDEPFRAVTLPPPSPSAIDTTDGANPSADQKLIQCGPVDTEYIPASVAFSTCTFITARSSNLTSEKFVSGKGGDATAYPAPNATIFANQIHYNANAEPYQEPEVEASVSRSTQMLFAMGQILSISSSPIVSNSASSSEPARRAPHPARATPYPPDALKARAPPTRPTGSTASTPPSPTRSAYGSVCAWLRGSSRCAAGTRQVSVPRRLRHRRHEHHLRRRQMAPWSTTGGLGDVLGGFPPAWSRMGPTGWLGRHTLLKPHQRHHRHLHFQRILRVSKALDTSQTNFVIVVIASHFSMPVGHSFDMKLMACITLKLPSWFSDMVITICKFCISLLLPQLKTIVPVSVIVTVSTTTCSDQLKHGGHQFDSNSLSHGFRISFWGKFCDAVGQQLQLCTSGSNSILSLKGVRMSDSKGRSVVTISTTQLQVNPDFPVVARLNQCDITEGMNIGCNSLPREISTMHGNHVLKTIAQIKDEKLGRSDKHDFITVQAVLSHVRADILCYQACSLELNGKPCYIKVMRNDDETWYCDSCNQHTEGCEFRYLLLCQIKDHTGTTCATAFQEAGASPALVCILGAQLIVSSKS</sequence>
<keyword evidence="5" id="KW-0238">DNA-binding</keyword>
<feature type="domain" description="Replication factor A C-terminal" evidence="7">
    <location>
        <begin position="550"/>
        <end position="630"/>
    </location>
</feature>
<evidence type="ECO:0000256" key="3">
    <source>
        <dbReference type="ARBA" id="ARBA00022771"/>
    </source>
</evidence>
<feature type="compositionally biased region" description="Basic and acidic residues" evidence="6">
    <location>
        <begin position="13"/>
        <end position="25"/>
    </location>
</feature>
<dbReference type="SUPFAM" id="SSF50249">
    <property type="entry name" value="Nucleic acid-binding proteins"/>
    <property type="match status" value="1"/>
</dbReference>
<feature type="compositionally biased region" description="Low complexity" evidence="6">
    <location>
        <begin position="224"/>
        <end position="245"/>
    </location>
</feature>
<evidence type="ECO:0000256" key="1">
    <source>
        <dbReference type="ARBA" id="ARBA00005690"/>
    </source>
</evidence>
<keyword evidence="2" id="KW-0479">Metal-binding</keyword>
<evidence type="ECO:0000313" key="8">
    <source>
        <dbReference type="EMBL" id="CAD6238234.1"/>
    </source>
</evidence>
<dbReference type="InterPro" id="IPR012340">
    <property type="entry name" value="NA-bd_OB-fold"/>
</dbReference>
<feature type="region of interest" description="Disordered" evidence="6">
    <location>
        <begin position="1"/>
        <end position="25"/>
    </location>
</feature>
<keyword evidence="4" id="KW-0862">Zinc</keyword>
<organism evidence="8 9">
    <name type="scientific">Miscanthus lutarioriparius</name>
    <dbReference type="NCBI Taxonomy" id="422564"/>
    <lineage>
        <taxon>Eukaryota</taxon>
        <taxon>Viridiplantae</taxon>
        <taxon>Streptophyta</taxon>
        <taxon>Embryophyta</taxon>
        <taxon>Tracheophyta</taxon>
        <taxon>Spermatophyta</taxon>
        <taxon>Magnoliopsida</taxon>
        <taxon>Liliopsida</taxon>
        <taxon>Poales</taxon>
        <taxon>Poaceae</taxon>
        <taxon>PACMAD clade</taxon>
        <taxon>Panicoideae</taxon>
        <taxon>Andropogonodae</taxon>
        <taxon>Andropogoneae</taxon>
        <taxon>Saccharinae</taxon>
        <taxon>Miscanthus</taxon>
    </lineage>
</organism>
<evidence type="ECO:0000256" key="5">
    <source>
        <dbReference type="ARBA" id="ARBA00023125"/>
    </source>
</evidence>
<feature type="region of interest" description="Disordered" evidence="6">
    <location>
        <begin position="37"/>
        <end position="92"/>
    </location>
</feature>
<reference evidence="8" key="1">
    <citation type="submission" date="2020-10" db="EMBL/GenBank/DDBJ databases">
        <authorList>
            <person name="Han B."/>
            <person name="Lu T."/>
            <person name="Zhao Q."/>
            <person name="Huang X."/>
            <person name="Zhao Y."/>
        </authorList>
    </citation>
    <scope>NUCLEOTIDE SEQUENCE</scope>
</reference>
<feature type="region of interest" description="Disordered" evidence="6">
    <location>
        <begin position="194"/>
        <end position="245"/>
    </location>
</feature>
<comment type="similarity">
    <text evidence="1">Belongs to the replication factor A protein 1 family.</text>
</comment>
<dbReference type="EMBL" id="CAJGYO010000006">
    <property type="protein sequence ID" value="CAD6238234.1"/>
    <property type="molecule type" value="Genomic_DNA"/>
</dbReference>
<proteinExistence type="inferred from homology"/>